<dbReference type="HOGENOM" id="CLU_115004_0_0_1"/>
<proteinExistence type="predicted"/>
<accession>A0A0C2WZE5</accession>
<name>A0A0C2WZE5_AMAMK</name>
<dbReference type="EMBL" id="KN818232">
    <property type="protein sequence ID" value="KIL67202.1"/>
    <property type="molecule type" value="Genomic_DNA"/>
</dbReference>
<dbReference type="InterPro" id="IPR032675">
    <property type="entry name" value="LRR_dom_sf"/>
</dbReference>
<evidence type="ECO:0000313" key="2">
    <source>
        <dbReference type="Proteomes" id="UP000054549"/>
    </source>
</evidence>
<evidence type="ECO:0008006" key="3">
    <source>
        <dbReference type="Google" id="ProtNLM"/>
    </source>
</evidence>
<sequence length="207" mass="23557">MLISSDIAQSIVFSPEIICEIISHLRDDKKTLLALGLVSKQTLYESRHHLFSIVHFSAPRDDSYVWEDLDRFLRLVDVSWTSFTHTTQCISLQNLNDRPAHDDGTGRYIPVARIRINLHNVKSLRLSNVKWSYTTSYILALVLQFPIEHLSLFWCDASNISNLLSGLAPSLKTLDMTGMSFATIPEDPSIPHLRSRSLFLFKSPDTV</sequence>
<protein>
    <recommendedName>
        <fullName evidence="3">F-box domain-containing protein</fullName>
    </recommendedName>
</protein>
<dbReference type="OrthoDB" id="2788229at2759"/>
<organism evidence="1 2">
    <name type="scientific">Amanita muscaria (strain Koide BX008)</name>
    <dbReference type="NCBI Taxonomy" id="946122"/>
    <lineage>
        <taxon>Eukaryota</taxon>
        <taxon>Fungi</taxon>
        <taxon>Dikarya</taxon>
        <taxon>Basidiomycota</taxon>
        <taxon>Agaricomycotina</taxon>
        <taxon>Agaricomycetes</taxon>
        <taxon>Agaricomycetidae</taxon>
        <taxon>Agaricales</taxon>
        <taxon>Pluteineae</taxon>
        <taxon>Amanitaceae</taxon>
        <taxon>Amanita</taxon>
    </lineage>
</organism>
<dbReference type="Proteomes" id="UP000054549">
    <property type="component" value="Unassembled WGS sequence"/>
</dbReference>
<dbReference type="InParanoid" id="A0A0C2WZE5"/>
<dbReference type="Gene3D" id="3.80.10.10">
    <property type="entry name" value="Ribonuclease Inhibitor"/>
    <property type="match status" value="1"/>
</dbReference>
<evidence type="ECO:0000313" key="1">
    <source>
        <dbReference type="EMBL" id="KIL67202.1"/>
    </source>
</evidence>
<keyword evidence="2" id="KW-1185">Reference proteome</keyword>
<gene>
    <name evidence="1" type="ORF">M378DRAFT_297222</name>
</gene>
<reference evidence="1 2" key="1">
    <citation type="submission" date="2014-04" db="EMBL/GenBank/DDBJ databases">
        <title>Evolutionary Origins and Diversification of the Mycorrhizal Mutualists.</title>
        <authorList>
            <consortium name="DOE Joint Genome Institute"/>
            <consortium name="Mycorrhizal Genomics Consortium"/>
            <person name="Kohler A."/>
            <person name="Kuo A."/>
            <person name="Nagy L.G."/>
            <person name="Floudas D."/>
            <person name="Copeland A."/>
            <person name="Barry K.W."/>
            <person name="Cichocki N."/>
            <person name="Veneault-Fourrey C."/>
            <person name="LaButti K."/>
            <person name="Lindquist E.A."/>
            <person name="Lipzen A."/>
            <person name="Lundell T."/>
            <person name="Morin E."/>
            <person name="Murat C."/>
            <person name="Riley R."/>
            <person name="Ohm R."/>
            <person name="Sun H."/>
            <person name="Tunlid A."/>
            <person name="Henrissat B."/>
            <person name="Grigoriev I.V."/>
            <person name="Hibbett D.S."/>
            <person name="Martin F."/>
        </authorList>
    </citation>
    <scope>NUCLEOTIDE SEQUENCE [LARGE SCALE GENOMIC DNA]</scope>
    <source>
        <strain evidence="1 2">Koide BX008</strain>
    </source>
</reference>
<dbReference type="SUPFAM" id="SSF52047">
    <property type="entry name" value="RNI-like"/>
    <property type="match status" value="1"/>
</dbReference>
<dbReference type="AlphaFoldDB" id="A0A0C2WZE5"/>